<comment type="similarity">
    <text evidence="1">Belongs to the glycosyltransferase 15 family.</text>
</comment>
<dbReference type="GO" id="GO:0000026">
    <property type="term" value="F:alpha-1,2-mannosyltransferase activity"/>
    <property type="evidence" value="ECO:0007669"/>
    <property type="project" value="TreeGrafter"/>
</dbReference>
<dbReference type="GO" id="GO:0006487">
    <property type="term" value="P:protein N-linked glycosylation"/>
    <property type="evidence" value="ECO:0007669"/>
    <property type="project" value="TreeGrafter"/>
</dbReference>
<dbReference type="PANTHER" id="PTHR31121:SF6">
    <property type="entry name" value="ALPHA-1,2 MANNOSYLTRANSFERASE KTR1"/>
    <property type="match status" value="1"/>
</dbReference>
<evidence type="ECO:0000256" key="1">
    <source>
        <dbReference type="ARBA" id="ARBA00007677"/>
    </source>
</evidence>
<comment type="caution">
    <text evidence="3">The sequence shown here is derived from an EMBL/GenBank/DDBJ whole genome shotgun (WGS) entry which is preliminary data.</text>
</comment>
<dbReference type="InterPro" id="IPR002685">
    <property type="entry name" value="Glyco_trans_15"/>
</dbReference>
<evidence type="ECO:0000313" key="3">
    <source>
        <dbReference type="EMBL" id="KAG2177700.1"/>
    </source>
</evidence>
<evidence type="ECO:0000313" key="4">
    <source>
        <dbReference type="Proteomes" id="UP000612746"/>
    </source>
</evidence>
<gene>
    <name evidence="3" type="ORF">INT44_008214</name>
</gene>
<dbReference type="Gene3D" id="3.90.550.10">
    <property type="entry name" value="Spore Coat Polysaccharide Biosynthesis Protein SpsA, Chain A"/>
    <property type="match status" value="1"/>
</dbReference>
<dbReference type="PANTHER" id="PTHR31121">
    <property type="entry name" value="ALPHA-1,2 MANNOSYLTRANSFERASE KTR1"/>
    <property type="match status" value="1"/>
</dbReference>
<dbReference type="EMBL" id="JAEPRA010000012">
    <property type="protein sequence ID" value="KAG2177700.1"/>
    <property type="molecule type" value="Genomic_DNA"/>
</dbReference>
<name>A0A8H7PPS4_9FUNG</name>
<evidence type="ECO:0000256" key="2">
    <source>
        <dbReference type="ARBA" id="ARBA00022679"/>
    </source>
</evidence>
<sequence length="748" mass="86253">MYRICSLLVVYATLLFIYIYTLDGKPRPALVGPRWGTDTPPQPLADGESIDKGRPIRVHPNLDSSEPWLNATDRAKAAIVIVASSRDYTNVQRTVVALEAGFNSRFMYSYIFINDEPYEERFRQNMYRLIGFRANYGVIEPGLLDPRVTEDVLAKSEMWSATESNQSIWKAHMDQYSAGHIFNQPLVSQMDYIWLIKPGAELTCDITYDPFMYMQKRNLKYGWNIALKRNMVQIGPMVDHSHQFIDVYPEYQVNPNRTTGMSSFCEFSDTMQIYDVNFFRDVRYWRYFEWLNRRLDWSLGLGQAVISQGIKLFLKPEQVYFFSDIGIHGTDSLHCPQPKELNQKCVCNKKDSIVVEPSEGREKKDGVRLPYPLQVDVEEGVTTLWDLARQKSYKTAQTHSFTMYTFQQAADAARLCMQEITERGLDERKILLKTATLMKDILWLCPDRIISRKAWRSINYQTITTACMIENLGNIISHDAMAFVLEMMDFLLKVMNHKSRNIMTARRLGEAMGKVTFGPRDCNHMMAERCSNLVTKLLIERSRKGYANYSPTLYCLDKAGSPVIAERSARLASKKSFERIAQRTNDWSKNLNGVTELFDPSFNYDLQDELQYISIFSTELSAEEMEFGDPTLVRMVHNINENCKVMQCDDSIDSDSGLSYDYSDTIVNELEIRDLPSFDTSNNVNMYCNKKQSKRLTWSLGEALGLKTSSPKKSKEMLDKNKMRPKSLITGVNRQITRIRSLKNLSLV</sequence>
<accession>A0A8H7PPS4</accession>
<protein>
    <submittedName>
        <fullName evidence="3">Uncharacterized protein</fullName>
    </submittedName>
</protein>
<keyword evidence="4" id="KW-1185">Reference proteome</keyword>
<proteinExistence type="inferred from homology"/>
<dbReference type="Pfam" id="PF01793">
    <property type="entry name" value="Glyco_transf_15"/>
    <property type="match status" value="1"/>
</dbReference>
<dbReference type="Proteomes" id="UP000612746">
    <property type="component" value="Unassembled WGS sequence"/>
</dbReference>
<organism evidence="3 4">
    <name type="scientific">Umbelopsis vinacea</name>
    <dbReference type="NCBI Taxonomy" id="44442"/>
    <lineage>
        <taxon>Eukaryota</taxon>
        <taxon>Fungi</taxon>
        <taxon>Fungi incertae sedis</taxon>
        <taxon>Mucoromycota</taxon>
        <taxon>Mucoromycotina</taxon>
        <taxon>Umbelopsidomycetes</taxon>
        <taxon>Umbelopsidales</taxon>
        <taxon>Umbelopsidaceae</taxon>
        <taxon>Umbelopsis</taxon>
    </lineage>
</organism>
<dbReference type="GO" id="GO:0016020">
    <property type="term" value="C:membrane"/>
    <property type="evidence" value="ECO:0007669"/>
    <property type="project" value="InterPro"/>
</dbReference>
<dbReference type="SUPFAM" id="SSF53448">
    <property type="entry name" value="Nucleotide-diphospho-sugar transferases"/>
    <property type="match status" value="1"/>
</dbReference>
<dbReference type="GO" id="GO:0005794">
    <property type="term" value="C:Golgi apparatus"/>
    <property type="evidence" value="ECO:0007669"/>
    <property type="project" value="TreeGrafter"/>
</dbReference>
<keyword evidence="2" id="KW-0808">Transferase</keyword>
<dbReference type="GO" id="GO:0000032">
    <property type="term" value="P:cell wall mannoprotein biosynthetic process"/>
    <property type="evidence" value="ECO:0007669"/>
    <property type="project" value="TreeGrafter"/>
</dbReference>
<dbReference type="InterPro" id="IPR029044">
    <property type="entry name" value="Nucleotide-diphossugar_trans"/>
</dbReference>
<dbReference type="OrthoDB" id="2383722at2759"/>
<reference evidence="3" key="1">
    <citation type="submission" date="2020-12" db="EMBL/GenBank/DDBJ databases">
        <title>Metabolic potential, ecology and presence of endohyphal bacteria is reflected in genomic diversity of Mucoromycotina.</title>
        <authorList>
            <person name="Muszewska A."/>
            <person name="Okrasinska A."/>
            <person name="Steczkiewicz K."/>
            <person name="Drgas O."/>
            <person name="Orlowska M."/>
            <person name="Perlinska-Lenart U."/>
            <person name="Aleksandrzak-Piekarczyk T."/>
            <person name="Szatraj K."/>
            <person name="Zielenkiewicz U."/>
            <person name="Pilsyk S."/>
            <person name="Malc E."/>
            <person name="Mieczkowski P."/>
            <person name="Kruszewska J.S."/>
            <person name="Biernat P."/>
            <person name="Pawlowska J."/>
        </authorList>
    </citation>
    <scope>NUCLEOTIDE SEQUENCE</scope>
    <source>
        <strain evidence="3">WA0000051536</strain>
    </source>
</reference>
<dbReference type="AlphaFoldDB" id="A0A8H7PPS4"/>